<proteinExistence type="predicted"/>
<evidence type="ECO:0000259" key="1">
    <source>
        <dbReference type="PROSITE" id="PS51258"/>
    </source>
</evidence>
<dbReference type="PANTHER" id="PTHR31280:SF3">
    <property type="entry name" value="DNA TOPOISOMERASE 4 SUBUNIT B (DUF810)"/>
    <property type="match status" value="1"/>
</dbReference>
<feature type="domain" description="MHD1" evidence="1">
    <location>
        <begin position="659"/>
        <end position="779"/>
    </location>
</feature>
<evidence type="ECO:0000313" key="2">
    <source>
        <dbReference type="EMBL" id="KAG0490283.1"/>
    </source>
</evidence>
<dbReference type="PROSITE" id="PS51258">
    <property type="entry name" value="MHD1"/>
    <property type="match status" value="1"/>
</dbReference>
<dbReference type="Pfam" id="PF25761">
    <property type="entry name" value="TPR_PATROL1"/>
    <property type="match status" value="1"/>
</dbReference>
<gene>
    <name evidence="2" type="ORF">HPP92_007146</name>
</gene>
<reference evidence="2 3" key="1">
    <citation type="journal article" date="2020" name="Nat. Food">
        <title>A phased Vanilla planifolia genome enables genetic improvement of flavour and production.</title>
        <authorList>
            <person name="Hasing T."/>
            <person name="Tang H."/>
            <person name="Brym M."/>
            <person name="Khazi F."/>
            <person name="Huang T."/>
            <person name="Chambers A.H."/>
        </authorList>
    </citation>
    <scope>NUCLEOTIDE SEQUENCE [LARGE SCALE GENOMIC DNA]</scope>
    <source>
        <tissue evidence="2">Leaf</tissue>
    </source>
</reference>
<dbReference type="InterPro" id="IPR057984">
    <property type="entry name" value="PATROL1_C"/>
</dbReference>
<name>A0A835VAD6_VANPL</name>
<dbReference type="PANTHER" id="PTHR31280">
    <property type="entry name" value="PROTEIN UNC-13 HOMOLOG"/>
    <property type="match status" value="1"/>
</dbReference>
<comment type="caution">
    <text evidence="2">The sequence shown here is derived from an EMBL/GenBank/DDBJ whole genome shotgun (WGS) entry which is preliminary data.</text>
</comment>
<dbReference type="InterPro" id="IPR008528">
    <property type="entry name" value="unc-13_homologue"/>
</dbReference>
<dbReference type="EMBL" id="JADCNM010000003">
    <property type="protein sequence ID" value="KAG0490283.1"/>
    <property type="molecule type" value="Genomic_DNA"/>
</dbReference>
<evidence type="ECO:0000313" key="3">
    <source>
        <dbReference type="Proteomes" id="UP000639772"/>
    </source>
</evidence>
<dbReference type="InterPro" id="IPR014770">
    <property type="entry name" value="Munc13_1"/>
</dbReference>
<organism evidence="2 3">
    <name type="scientific">Vanilla planifolia</name>
    <name type="common">Vanilla</name>
    <dbReference type="NCBI Taxonomy" id="51239"/>
    <lineage>
        <taxon>Eukaryota</taxon>
        <taxon>Viridiplantae</taxon>
        <taxon>Streptophyta</taxon>
        <taxon>Embryophyta</taxon>
        <taxon>Tracheophyta</taxon>
        <taxon>Spermatophyta</taxon>
        <taxon>Magnoliopsida</taxon>
        <taxon>Liliopsida</taxon>
        <taxon>Asparagales</taxon>
        <taxon>Orchidaceae</taxon>
        <taxon>Vanilloideae</taxon>
        <taxon>Vanilleae</taxon>
        <taxon>Vanilla</taxon>
    </lineage>
</organism>
<dbReference type="OrthoDB" id="2015333at2759"/>
<dbReference type="Proteomes" id="UP000639772">
    <property type="component" value="Chromosome 3"/>
</dbReference>
<protein>
    <recommendedName>
        <fullName evidence="1">MHD1 domain-containing protein</fullName>
    </recommendedName>
</protein>
<dbReference type="AlphaFoldDB" id="A0A835VAD6"/>
<accession>A0A835VAD6</accession>
<sequence>MEPSLLLQRYRSDRRKLLELIFSQGLVKVPSADPPDRSDMQLDNVSADYVLECVKSGGAFVREEAVERYNCGMDMPIMVSVPVGNSFFLLSNPDESGSPPHRVAPLVGEKATFDHLMYPSMQKDFSVGKGVKAPMSESEIGCSAPTSILSKPTDDMNKFCLGLPPFLTGLSEDDMRETAYEVFLASVVHSGGQKSYFEDNKKERKSKFLKGLRSRRDGSHSQSDESRSDLMDIIRGQMEISEAMDAWTKKGLRNFCLGSMPSRADVHRIAMELLRTLSVSDFPSRKIYRQWQNRQADVLQELLLDPANSVAAEQKMLLNLLSKLRNLEDWINLSNEVRTETLTWIEKLFSSMSSMPTKFVVSDVTYYCTRSFYFAVKLYLKLLSSIFDILEDGRIVEEADEILGALRMTWSMLGITQIMHDVLYGWALFQQFVHTGDLMLLKFTILEIRRIITYKDGDGDLGFENKTISSVETFDCRRDFSLIDTVLFKIYHWCSTKLEDYHLHFSMGESQIFEGILTLSLLSGLRFAYECCETKVPRQSLAYPEAKSESGITSDFFHTLVEKSSQAAFKRALGTLDAKSNIEQKHPLVVLAKELKAFAEKEHAFFTPILCRLQPKAGIVFCVLFHQYYGEQLKPFLEGISGFTESAIPVLSASYCLERCLGHIIQSISEVRKSAPITNYVDPYQIREICSPFILDLVNLRHEKILGWTERAILIENWEPLSFQQKQAASVIEVFRMIHEAIDQFFDLIIPMDTIHLRSLLIGIVRSLEAYLQQIISQQVDKDCLYPSPATLTRYKESVNPFLKKKAF</sequence>